<reference evidence="2 3" key="1">
    <citation type="submission" date="2016-10" db="EMBL/GenBank/DDBJ databases">
        <authorList>
            <person name="de Groot N.N."/>
        </authorList>
    </citation>
    <scope>NUCLEOTIDE SEQUENCE [LARGE SCALE GENOMIC DNA]</scope>
    <source>
        <strain evidence="2 3">DSM 26515</strain>
    </source>
</reference>
<evidence type="ECO:0000313" key="3">
    <source>
        <dbReference type="Proteomes" id="UP000199420"/>
    </source>
</evidence>
<organism evidence="2 3">
    <name type="scientific">Frateuria terrea</name>
    <dbReference type="NCBI Taxonomy" id="529704"/>
    <lineage>
        <taxon>Bacteria</taxon>
        <taxon>Pseudomonadati</taxon>
        <taxon>Pseudomonadota</taxon>
        <taxon>Gammaproteobacteria</taxon>
        <taxon>Lysobacterales</taxon>
        <taxon>Rhodanobacteraceae</taxon>
        <taxon>Frateuria</taxon>
    </lineage>
</organism>
<keyword evidence="1" id="KW-0812">Transmembrane</keyword>
<evidence type="ECO:0000256" key="1">
    <source>
        <dbReference type="SAM" id="Phobius"/>
    </source>
</evidence>
<feature type="transmembrane region" description="Helical" evidence="1">
    <location>
        <begin position="39"/>
        <end position="59"/>
    </location>
</feature>
<dbReference type="Proteomes" id="UP000199420">
    <property type="component" value="Unassembled WGS sequence"/>
</dbReference>
<keyword evidence="1" id="KW-1133">Transmembrane helix</keyword>
<proteinExistence type="predicted"/>
<name>A0A1H6SFI3_9GAMM</name>
<accession>A0A1H6SFI3</accession>
<dbReference type="EMBL" id="FNYC01000002">
    <property type="protein sequence ID" value="SEI66703.1"/>
    <property type="molecule type" value="Genomic_DNA"/>
</dbReference>
<gene>
    <name evidence="2" type="ORF">SAMN04487997_1394</name>
</gene>
<feature type="transmembrane region" description="Helical" evidence="1">
    <location>
        <begin position="71"/>
        <end position="89"/>
    </location>
</feature>
<keyword evidence="3" id="KW-1185">Reference proteome</keyword>
<keyword evidence="1" id="KW-0472">Membrane</keyword>
<dbReference type="OrthoDB" id="9808748at2"/>
<protein>
    <submittedName>
        <fullName evidence="2">Uncharacterized protein</fullName>
    </submittedName>
</protein>
<feature type="transmembrane region" description="Helical" evidence="1">
    <location>
        <begin position="101"/>
        <end position="121"/>
    </location>
</feature>
<evidence type="ECO:0000313" key="2">
    <source>
        <dbReference type="EMBL" id="SEI66703.1"/>
    </source>
</evidence>
<feature type="transmembrane region" description="Helical" evidence="1">
    <location>
        <begin position="7"/>
        <end position="27"/>
    </location>
</feature>
<dbReference type="AlphaFoldDB" id="A0A1H6SFI3"/>
<dbReference type="STRING" id="529704.SAMN02927913_1309"/>
<sequence length="139" mass="14865">MDMSRRYLVWALCYAAAGMALGIYMAASHNHGELVTHAHVLLVGFVLSLVYGIIHRLWLEAPRRAIALTQFVLHQAAAIAMLTGLFLLYGGKASEATLAPLLGIGSSGVLLGMLLMLYMVLRPGTAPAIQTSPTDKAAF</sequence>